<dbReference type="EMBL" id="JAWWNJ010000044">
    <property type="protein sequence ID" value="KAK7019264.1"/>
    <property type="molecule type" value="Genomic_DNA"/>
</dbReference>
<comment type="caution">
    <text evidence="1">The sequence shown here is derived from an EMBL/GenBank/DDBJ whole genome shotgun (WGS) entry which is preliminary data.</text>
</comment>
<organism evidence="1 2">
    <name type="scientific">Favolaschia claudopus</name>
    <dbReference type="NCBI Taxonomy" id="2862362"/>
    <lineage>
        <taxon>Eukaryota</taxon>
        <taxon>Fungi</taxon>
        <taxon>Dikarya</taxon>
        <taxon>Basidiomycota</taxon>
        <taxon>Agaricomycotina</taxon>
        <taxon>Agaricomycetes</taxon>
        <taxon>Agaricomycetidae</taxon>
        <taxon>Agaricales</taxon>
        <taxon>Marasmiineae</taxon>
        <taxon>Mycenaceae</taxon>
        <taxon>Favolaschia</taxon>
    </lineage>
</organism>
<gene>
    <name evidence="1" type="ORF">R3P38DRAFT_1257525</name>
</gene>
<dbReference type="Proteomes" id="UP001362999">
    <property type="component" value="Unassembled WGS sequence"/>
</dbReference>
<name>A0AAW0B092_9AGAR</name>
<accession>A0AAW0B092</accession>
<keyword evidence="2" id="KW-1185">Reference proteome</keyword>
<dbReference type="AlphaFoldDB" id="A0AAW0B092"/>
<evidence type="ECO:0000313" key="1">
    <source>
        <dbReference type="EMBL" id="KAK7019264.1"/>
    </source>
</evidence>
<evidence type="ECO:0000313" key="2">
    <source>
        <dbReference type="Proteomes" id="UP001362999"/>
    </source>
</evidence>
<proteinExistence type="predicted"/>
<sequence>MDRVPASNLSLFYCSSFAHFDVFFSAFAQTILPPAGKYPPPTHKAASIPPVLLDFCCCRRSRGAHSFEYMDRRPASGTFNRRQANPPPTRIAAVSTVICCCCTRRLGRDAQRSYSFDTTYRPPASGSSGFCNSRQVFLTSVGLDEVSVSLFFSPSPSRVPHVDYSTYRRPAAGEFLISTRSTTASKLDTFSFKFLRCAALIPTKANPKSKFDL</sequence>
<reference evidence="1 2" key="1">
    <citation type="journal article" date="2024" name="J Genomics">
        <title>Draft genome sequencing and assembly of Favolaschia claudopus CIRM-BRFM 2984 isolated from oak limbs.</title>
        <authorList>
            <person name="Navarro D."/>
            <person name="Drula E."/>
            <person name="Chaduli D."/>
            <person name="Cazenave R."/>
            <person name="Ahrendt S."/>
            <person name="Wang J."/>
            <person name="Lipzen A."/>
            <person name="Daum C."/>
            <person name="Barry K."/>
            <person name="Grigoriev I.V."/>
            <person name="Favel A."/>
            <person name="Rosso M.N."/>
            <person name="Martin F."/>
        </authorList>
    </citation>
    <scope>NUCLEOTIDE SEQUENCE [LARGE SCALE GENOMIC DNA]</scope>
    <source>
        <strain evidence="1 2">CIRM-BRFM 2984</strain>
    </source>
</reference>
<protein>
    <submittedName>
        <fullName evidence="1">Uncharacterized protein</fullName>
    </submittedName>
</protein>